<keyword evidence="2" id="KW-1185">Reference proteome</keyword>
<accession>A0ABP0GIU0</accession>
<gene>
    <name evidence="1" type="ORF">CVLEPA_LOCUS22771</name>
</gene>
<comment type="caution">
    <text evidence="1">The sequence shown here is derived from an EMBL/GenBank/DDBJ whole genome shotgun (WGS) entry which is preliminary data.</text>
</comment>
<dbReference type="Proteomes" id="UP001642483">
    <property type="component" value="Unassembled WGS sequence"/>
</dbReference>
<protein>
    <submittedName>
        <fullName evidence="1">Uncharacterized protein</fullName>
    </submittedName>
</protein>
<dbReference type="EMBL" id="CAWYQH010000114">
    <property type="protein sequence ID" value="CAK8690135.1"/>
    <property type="molecule type" value="Genomic_DNA"/>
</dbReference>
<evidence type="ECO:0000313" key="1">
    <source>
        <dbReference type="EMBL" id="CAK8690135.1"/>
    </source>
</evidence>
<reference evidence="1 2" key="1">
    <citation type="submission" date="2024-02" db="EMBL/GenBank/DDBJ databases">
        <authorList>
            <person name="Daric V."/>
            <person name="Darras S."/>
        </authorList>
    </citation>
    <scope>NUCLEOTIDE SEQUENCE [LARGE SCALE GENOMIC DNA]</scope>
</reference>
<proteinExistence type="predicted"/>
<organism evidence="1 2">
    <name type="scientific">Clavelina lepadiformis</name>
    <name type="common">Light-bulb sea squirt</name>
    <name type="synonym">Ascidia lepadiformis</name>
    <dbReference type="NCBI Taxonomy" id="159417"/>
    <lineage>
        <taxon>Eukaryota</taxon>
        <taxon>Metazoa</taxon>
        <taxon>Chordata</taxon>
        <taxon>Tunicata</taxon>
        <taxon>Ascidiacea</taxon>
        <taxon>Aplousobranchia</taxon>
        <taxon>Clavelinidae</taxon>
        <taxon>Clavelina</taxon>
    </lineage>
</organism>
<name>A0ABP0GIU0_CLALP</name>
<evidence type="ECO:0000313" key="2">
    <source>
        <dbReference type="Proteomes" id="UP001642483"/>
    </source>
</evidence>
<sequence length="162" mass="19075">MWIMEPPRRSWNTTSTAQVRSTASRFCAINSQDIQKDSLTSSLQTRTRWTPPPRSMALCSVDGNSRYSHVLFVCLLTSHVAYDVIIQVNPKRTNKHGLTSTDRGRARYRGRGRGRHYAPYYRPRRAFRYHDVVIKYDVMDEMFLLAELFYRGRPRSSWYSPY</sequence>